<evidence type="ECO:0008006" key="4">
    <source>
        <dbReference type="Google" id="ProtNLM"/>
    </source>
</evidence>
<dbReference type="EMBL" id="BSDD01000002">
    <property type="protein sequence ID" value="GLH69949.1"/>
    <property type="molecule type" value="Genomic_DNA"/>
</dbReference>
<name>A0ABQ5Q626_9BACT</name>
<gene>
    <name evidence="2" type="ORF">GETHPA_14820</name>
</gene>
<dbReference type="RefSeq" id="WP_285724171.1">
    <property type="nucleotide sequence ID" value="NZ_BSDD01000002.1"/>
</dbReference>
<organism evidence="2 3">
    <name type="scientific">Geothrix rubra</name>
    <dbReference type="NCBI Taxonomy" id="2927977"/>
    <lineage>
        <taxon>Bacteria</taxon>
        <taxon>Pseudomonadati</taxon>
        <taxon>Acidobacteriota</taxon>
        <taxon>Holophagae</taxon>
        <taxon>Holophagales</taxon>
        <taxon>Holophagaceae</taxon>
        <taxon>Geothrix</taxon>
    </lineage>
</organism>
<feature type="chain" id="PRO_5046576359" description="Porin" evidence="1">
    <location>
        <begin position="18"/>
        <end position="359"/>
    </location>
</feature>
<keyword evidence="1" id="KW-0732">Signal</keyword>
<dbReference type="Proteomes" id="UP001165089">
    <property type="component" value="Unassembled WGS sequence"/>
</dbReference>
<feature type="signal peptide" evidence="1">
    <location>
        <begin position="1"/>
        <end position="17"/>
    </location>
</feature>
<comment type="caution">
    <text evidence="2">The sequence shown here is derived from an EMBL/GenBank/DDBJ whole genome shotgun (WGS) entry which is preliminary data.</text>
</comment>
<reference evidence="2 3" key="1">
    <citation type="journal article" date="2023" name="Antonie Van Leeuwenhoek">
        <title>Mesoterricola silvestris gen. nov., sp. nov., Mesoterricola sediminis sp. nov., Geothrix oryzae sp. nov., Geothrix edaphica sp. nov., Geothrix rubra sp. nov., and Geothrix limicola sp. nov., six novel members of Acidobacteriota isolated from soils.</title>
        <authorList>
            <person name="Itoh H."/>
            <person name="Sugisawa Y."/>
            <person name="Mise K."/>
            <person name="Xu Z."/>
            <person name="Kuniyasu M."/>
            <person name="Ushijima N."/>
            <person name="Kawano K."/>
            <person name="Kobayashi E."/>
            <person name="Shiratori Y."/>
            <person name="Masuda Y."/>
            <person name="Senoo K."/>
        </authorList>
    </citation>
    <scope>NUCLEOTIDE SEQUENCE [LARGE SCALE GENOMIC DNA]</scope>
    <source>
        <strain evidence="2 3">Red803</strain>
    </source>
</reference>
<accession>A0ABQ5Q626</accession>
<protein>
    <recommendedName>
        <fullName evidence="4">Porin</fullName>
    </recommendedName>
</protein>
<sequence>MRLKTLPLLLATGLVMAQGAAKGADAARQAFLQVLDAVDATWFGQPYQGVTAVEVQGTLGIALSGAAVNRKVDQLSQGAVKADSKGGQANLLIKGTYFANGDFKTDMAGDFGHLLYARRGDRGFLYSKEQNAYTTRVDLPPTDAPLTYMAWFRQTLNDIKAVYLDGTVFKPSLGGEEASGGRTLQRIVFNAPTQPWDSKKREQSLAQSLGFWRRGHLVVLVDKATHLPYRMDFRNDEQGVQTRMDFAYGAGNHLEAVNLSNSSRGFEGPGWLRIGYGPNGQMSHVAGELSSNDKRVSFALDLTWSRSLTPAAIAAMPPAGATKRGREELETQLMIGLAGQIFDLQRRGLNLRSVAVGAK</sequence>
<proteinExistence type="predicted"/>
<evidence type="ECO:0000313" key="3">
    <source>
        <dbReference type="Proteomes" id="UP001165089"/>
    </source>
</evidence>
<evidence type="ECO:0000256" key="1">
    <source>
        <dbReference type="SAM" id="SignalP"/>
    </source>
</evidence>
<evidence type="ECO:0000313" key="2">
    <source>
        <dbReference type="EMBL" id="GLH69949.1"/>
    </source>
</evidence>
<keyword evidence="3" id="KW-1185">Reference proteome</keyword>